<proteinExistence type="predicted"/>
<dbReference type="InterPro" id="IPR016195">
    <property type="entry name" value="Pol/histidinol_Pase-like"/>
</dbReference>
<name>A0A552WTM8_9MICO</name>
<comment type="caution">
    <text evidence="2">The sequence shown here is derived from an EMBL/GenBank/DDBJ whole genome shotgun (WGS) entry which is preliminary data.</text>
</comment>
<dbReference type="Gene3D" id="3.20.20.140">
    <property type="entry name" value="Metal-dependent hydrolases"/>
    <property type="match status" value="1"/>
</dbReference>
<evidence type="ECO:0000313" key="2">
    <source>
        <dbReference type="EMBL" id="TRW46114.1"/>
    </source>
</evidence>
<dbReference type="SUPFAM" id="SSF89550">
    <property type="entry name" value="PHP domain-like"/>
    <property type="match status" value="1"/>
</dbReference>
<protein>
    <recommendedName>
        <fullName evidence="4">Polymerase/histidinol phosphatase N-terminal domain-containing protein</fullName>
    </recommendedName>
</protein>
<evidence type="ECO:0000313" key="3">
    <source>
        <dbReference type="Proteomes" id="UP000318693"/>
    </source>
</evidence>
<accession>A0A552WTM8</accession>
<evidence type="ECO:0000256" key="1">
    <source>
        <dbReference type="SAM" id="SignalP"/>
    </source>
</evidence>
<keyword evidence="3" id="KW-1185">Reference proteome</keyword>
<organism evidence="2 3">
    <name type="scientific">Georgenia yuyongxinii</name>
    <dbReference type="NCBI Taxonomy" id="2589797"/>
    <lineage>
        <taxon>Bacteria</taxon>
        <taxon>Bacillati</taxon>
        <taxon>Actinomycetota</taxon>
        <taxon>Actinomycetes</taxon>
        <taxon>Micrococcales</taxon>
        <taxon>Bogoriellaceae</taxon>
        <taxon>Georgenia</taxon>
    </lineage>
</organism>
<dbReference type="RefSeq" id="WP_143417748.1">
    <property type="nucleotide sequence ID" value="NZ_VJXR01000013.1"/>
</dbReference>
<keyword evidence="1" id="KW-0732">Signal</keyword>
<evidence type="ECO:0008006" key="4">
    <source>
        <dbReference type="Google" id="ProtNLM"/>
    </source>
</evidence>
<gene>
    <name evidence="2" type="ORF">FJ693_06650</name>
</gene>
<reference evidence="2 3" key="1">
    <citation type="submission" date="2019-07" db="EMBL/GenBank/DDBJ databases">
        <title>Georgenia wutianyii sp. nov. and Georgenia *** sp. nov. isolated from plateau pika (Ochotona curzoniae) in the Qinghai-Tibet plateau of China.</title>
        <authorList>
            <person name="Tian Z."/>
        </authorList>
    </citation>
    <scope>NUCLEOTIDE SEQUENCE [LARGE SCALE GENOMIC DNA]</scope>
    <source>
        <strain evidence="2 3">Z446</strain>
    </source>
</reference>
<dbReference type="AlphaFoldDB" id="A0A552WTM8"/>
<dbReference type="EMBL" id="VJXR01000013">
    <property type="protein sequence ID" value="TRW46114.1"/>
    <property type="molecule type" value="Genomic_DNA"/>
</dbReference>
<sequence length="753" mass="80519">MLMSAALAVVLGAAAATPALAAETDYAIDNPYADVQWSDWAQYTSALHNHSYESDGGNTAAERFEDAYAKGFDIFALTDHNFTSTTWDRTDRPESNDRGKLEYLTTDRLEEMKAGAGRDGQGMLPISYANEQSRSNHLLTFWADFNNASGATLEGNIAQAEELGGVSVVAHPGRYTGGARQTGAQGLIASSQPETVQKYVDLFTKYDSAVGMEIINKKDGDSASDRILWDNVLTQTMPERPVWAQSNDDAHSNGALGFSYNVHLMPELSEGAFRDSLEAGTYYASAKVSYRELGNGFVSQGSTPTITDITVDDDADTVSITGVDTDTVRWISEGAVIAKGATIDLDDHEGMVGSYVRAELVGPGGISFTQPFGVHGGPGREVVEVGGIELTASGPTVTADQPVRVTTTATDAQGAPVDLSGAVVAYDTVPSDIVEVADDGTVTVVDPPPANMAVKVRATVIAAGQVHTDDVTLTVDVGSTDNLVIAPVLTGDDDVEEYVSGGRMYLDSSDLEIVQEGSTQQAVGLRFADLPIPAGARIDEAYVQFTVDEPEASTEDFAVDIHVEDADDAAPFTTETANLTSRTFGEQPVRWEDVPLWTVDREAGPDQRTPDLGVLLQRVVDRDGWAAGNAMAFKLTGEGNRSADAFESNAGPVLHVRWTMPEEAPVEDPEGEREAVIDFRVKTNEGRFIDITEAQAAALEAVNYSTGRVADAVRDFQGREKSYVITVETATKKYVVTVDAETADAEITDITEL</sequence>
<dbReference type="Proteomes" id="UP000318693">
    <property type="component" value="Unassembled WGS sequence"/>
</dbReference>
<feature type="signal peptide" evidence="1">
    <location>
        <begin position="1"/>
        <end position="21"/>
    </location>
</feature>
<feature type="chain" id="PRO_5021944716" description="Polymerase/histidinol phosphatase N-terminal domain-containing protein" evidence="1">
    <location>
        <begin position="22"/>
        <end position="753"/>
    </location>
</feature>